<keyword evidence="2" id="KW-1185">Reference proteome</keyword>
<comment type="caution">
    <text evidence="1">The sequence shown here is derived from an EMBL/GenBank/DDBJ whole genome shotgun (WGS) entry which is preliminary data.</text>
</comment>
<dbReference type="EMBL" id="JANGAC010000003">
    <property type="protein sequence ID" value="MCQ4922621.1"/>
    <property type="molecule type" value="Genomic_DNA"/>
</dbReference>
<dbReference type="Proteomes" id="UP001524478">
    <property type="component" value="Unassembled WGS sequence"/>
</dbReference>
<evidence type="ECO:0008006" key="3">
    <source>
        <dbReference type="Google" id="ProtNLM"/>
    </source>
</evidence>
<gene>
    <name evidence="1" type="ORF">NE686_05975</name>
</gene>
<protein>
    <recommendedName>
        <fullName evidence="3">Lipoprotein</fullName>
    </recommendedName>
</protein>
<reference evidence="1 2" key="1">
    <citation type="submission" date="2022-06" db="EMBL/GenBank/DDBJ databases">
        <title>Isolation of gut microbiota from human fecal samples.</title>
        <authorList>
            <person name="Pamer E.G."/>
            <person name="Barat B."/>
            <person name="Waligurski E."/>
            <person name="Medina S."/>
            <person name="Paddock L."/>
            <person name="Mostad J."/>
        </authorList>
    </citation>
    <scope>NUCLEOTIDE SEQUENCE [LARGE SCALE GENOMIC DNA]</scope>
    <source>
        <strain evidence="1 2">DFI.7.95</strain>
    </source>
</reference>
<proteinExistence type="predicted"/>
<dbReference type="RefSeq" id="WP_256310821.1">
    <property type="nucleotide sequence ID" value="NZ_JANGAC010000003.1"/>
</dbReference>
<dbReference type="PROSITE" id="PS51257">
    <property type="entry name" value="PROKAR_LIPOPROTEIN"/>
    <property type="match status" value="1"/>
</dbReference>
<accession>A0ABT1S827</accession>
<name>A0ABT1S827_9FIRM</name>
<evidence type="ECO:0000313" key="1">
    <source>
        <dbReference type="EMBL" id="MCQ4922621.1"/>
    </source>
</evidence>
<organism evidence="1 2">
    <name type="scientific">Tissierella carlieri</name>
    <dbReference type="NCBI Taxonomy" id="689904"/>
    <lineage>
        <taxon>Bacteria</taxon>
        <taxon>Bacillati</taxon>
        <taxon>Bacillota</taxon>
        <taxon>Tissierellia</taxon>
        <taxon>Tissierellales</taxon>
        <taxon>Tissierellaceae</taxon>
        <taxon>Tissierella</taxon>
    </lineage>
</organism>
<evidence type="ECO:0000313" key="2">
    <source>
        <dbReference type="Proteomes" id="UP001524478"/>
    </source>
</evidence>
<sequence>MENRKIILLLIITILLVGCSEKKEPIKLIEVSGEGSTIYENDNIKIKIADNVNEKETIYTSILNELQKIDEFSPIENIEIQISKQYLVPNIDKIIKCDAKFIETEEFKKELIKKSYGIYDNWISEGLYAKIYDIEKSQIDFATYYSDNEFSLFGARFFEPFASKEEIESVKSASIDLVEYLLENNKKMELIKNNIEMSDIENWANEKDIDLSYQREIESLMNRMEVYDMADKLIINTREEINGFKIDISIADIKTGHEKTEQYDTSKKIEQIILRFDRDILAIKKGIENDAPRFYAEYKEVLNNVPKIKYIFEMPSEPFRGGGYVMKGTDEIYLININAQVHEYCHFLFHNPFIKKDIVVNKPSGLDEGIANYLYVVYSETYGKWIERTFYVIENPMERNGVENATSDILIAVEKLSEKQLNIYTENNISANNVEEILKSKNKRILASHVEYSFTIKISETITGDKLSRGIAPLDLMNEGDSMDYVVNFSFIPYLIEEYGLEKILYLNVASFDGLTYKEVFGKTFDELKVDWMNYLKENIKGIESIL</sequence>